<evidence type="ECO:0000256" key="3">
    <source>
        <dbReference type="HAMAP-Rule" id="MF_00272"/>
    </source>
</evidence>
<name>A0A0B4XF29_9GAMM</name>
<dbReference type="InterPro" id="IPR003016">
    <property type="entry name" value="2-oxoA_DH_lipoyl-BS"/>
</dbReference>
<dbReference type="InterPro" id="IPR033753">
    <property type="entry name" value="GCV_H/Fam206"/>
</dbReference>
<dbReference type="GO" id="GO:0019464">
    <property type="term" value="P:glycine decarboxylation via glycine cleavage system"/>
    <property type="evidence" value="ECO:0007669"/>
    <property type="project" value="UniProtKB-UniRule"/>
</dbReference>
<dbReference type="InterPro" id="IPR011053">
    <property type="entry name" value="Single_hybrid_motif"/>
</dbReference>
<dbReference type="PANTHER" id="PTHR11715:SF3">
    <property type="entry name" value="GLYCINE CLEAVAGE SYSTEM H PROTEIN-RELATED"/>
    <property type="match status" value="1"/>
</dbReference>
<dbReference type="GO" id="GO:0009249">
    <property type="term" value="P:protein lipoylation"/>
    <property type="evidence" value="ECO:0007669"/>
    <property type="project" value="TreeGrafter"/>
</dbReference>
<dbReference type="PROSITE" id="PS50968">
    <property type="entry name" value="BIOTINYL_LIPOYL"/>
    <property type="match status" value="1"/>
</dbReference>
<dbReference type="NCBIfam" id="NF002270">
    <property type="entry name" value="PRK01202.1"/>
    <property type="match status" value="1"/>
</dbReference>
<evidence type="ECO:0000256" key="2">
    <source>
        <dbReference type="ARBA" id="ARBA00022823"/>
    </source>
</evidence>
<dbReference type="PROSITE" id="PS00189">
    <property type="entry name" value="LIPOYL"/>
    <property type="match status" value="1"/>
</dbReference>
<gene>
    <name evidence="3" type="primary">gcvH</name>
    <name evidence="6" type="ORF">S7S_01025</name>
</gene>
<organism evidence="6 7">
    <name type="scientific">Isoalcanivorax pacificus W11-5</name>
    <dbReference type="NCBI Taxonomy" id="391936"/>
    <lineage>
        <taxon>Bacteria</taxon>
        <taxon>Pseudomonadati</taxon>
        <taxon>Pseudomonadota</taxon>
        <taxon>Gammaproteobacteria</taxon>
        <taxon>Oceanospirillales</taxon>
        <taxon>Alcanivoracaceae</taxon>
        <taxon>Isoalcanivorax</taxon>
    </lineage>
</organism>
<evidence type="ECO:0000256" key="1">
    <source>
        <dbReference type="ARBA" id="ARBA00009249"/>
    </source>
</evidence>
<dbReference type="KEGG" id="apac:S7S_01025"/>
<dbReference type="InterPro" id="IPR017453">
    <property type="entry name" value="GCV_H_sub"/>
</dbReference>
<keyword evidence="7" id="KW-1185">Reference proteome</keyword>
<feature type="domain" description="Lipoyl-binding" evidence="5">
    <location>
        <begin position="24"/>
        <end position="106"/>
    </location>
</feature>
<comment type="function">
    <text evidence="3">The glycine cleavage system catalyzes the degradation of glycine. The H protein shuttles the methylamine group of glycine from the P protein to the T protein.</text>
</comment>
<dbReference type="InterPro" id="IPR002930">
    <property type="entry name" value="GCV_H"/>
</dbReference>
<comment type="similarity">
    <text evidence="1 3">Belongs to the GcvH family.</text>
</comment>
<dbReference type="GO" id="GO:0005829">
    <property type="term" value="C:cytosol"/>
    <property type="evidence" value="ECO:0007669"/>
    <property type="project" value="TreeGrafter"/>
</dbReference>
<reference evidence="6 7" key="1">
    <citation type="journal article" date="2012" name="J. Bacteriol.">
        <title>Genome sequence of an alkane-degrading bacterium, Alcanivorax pacificus type strain W11-5, isolated from deep sea sediment.</title>
        <authorList>
            <person name="Lai Q."/>
            <person name="Shao Z."/>
        </authorList>
    </citation>
    <scope>NUCLEOTIDE SEQUENCE [LARGE SCALE GENOMIC DNA]</scope>
    <source>
        <strain evidence="6 7">W11-5</strain>
    </source>
</reference>
<dbReference type="NCBIfam" id="TIGR00527">
    <property type="entry name" value="gcvH"/>
    <property type="match status" value="1"/>
</dbReference>
<comment type="subunit">
    <text evidence="3">The glycine cleavage system is composed of four proteins: P, T, L and H.</text>
</comment>
<dbReference type="PANTHER" id="PTHR11715">
    <property type="entry name" value="GLYCINE CLEAVAGE SYSTEM H PROTEIN"/>
    <property type="match status" value="1"/>
</dbReference>
<dbReference type="HOGENOM" id="CLU_097408_2_0_6"/>
<dbReference type="HAMAP" id="MF_00272">
    <property type="entry name" value="GcvH"/>
    <property type="match status" value="1"/>
</dbReference>
<accession>A0A0B4XF29</accession>
<dbReference type="SUPFAM" id="SSF51230">
    <property type="entry name" value="Single hybrid motif"/>
    <property type="match status" value="1"/>
</dbReference>
<dbReference type="STRING" id="391936.S7S_01025"/>
<evidence type="ECO:0000259" key="5">
    <source>
        <dbReference type="PROSITE" id="PS50968"/>
    </source>
</evidence>
<feature type="modified residue" description="N6-lipoyllysine" evidence="3 4">
    <location>
        <position position="65"/>
    </location>
</feature>
<keyword evidence="2 3" id="KW-0450">Lipoyl</keyword>
<dbReference type="AlphaFoldDB" id="A0A0B4XF29"/>
<proteinExistence type="inferred from homology"/>
<sequence length="130" mass="14400">MSDIRPELRYAASHEWIRLEDDGTAYVGISDHAQDAMGDLVFVELPEVGQKLETGDEAGVVESVKAASDIYAPVSGEIVAVNDALEDTPELVNQDPYGDGWLFRLRINDKADLDELLSADEYREQLESED</sequence>
<dbReference type="InterPro" id="IPR000089">
    <property type="entry name" value="Biotin_lipoyl"/>
</dbReference>
<dbReference type="CDD" id="cd06848">
    <property type="entry name" value="GCS_H"/>
    <property type="match status" value="1"/>
</dbReference>
<evidence type="ECO:0000313" key="7">
    <source>
        <dbReference type="Proteomes" id="UP000006764"/>
    </source>
</evidence>
<dbReference type="RefSeq" id="WP_008736102.1">
    <property type="nucleotide sequence ID" value="NZ_CP004387.1"/>
</dbReference>
<dbReference type="Pfam" id="PF01597">
    <property type="entry name" value="GCV_H"/>
    <property type="match status" value="1"/>
</dbReference>
<dbReference type="GO" id="GO:0005960">
    <property type="term" value="C:glycine cleavage complex"/>
    <property type="evidence" value="ECO:0007669"/>
    <property type="project" value="InterPro"/>
</dbReference>
<protein>
    <recommendedName>
        <fullName evidence="3">Glycine cleavage system H protein</fullName>
    </recommendedName>
</protein>
<dbReference type="Proteomes" id="UP000006764">
    <property type="component" value="Chromosome"/>
</dbReference>
<dbReference type="EMBL" id="CP004387">
    <property type="protein sequence ID" value="AJD46629.1"/>
    <property type="molecule type" value="Genomic_DNA"/>
</dbReference>
<dbReference type="OrthoDB" id="9796712at2"/>
<dbReference type="Gene3D" id="2.40.50.100">
    <property type="match status" value="1"/>
</dbReference>
<evidence type="ECO:0000313" key="6">
    <source>
        <dbReference type="EMBL" id="AJD46629.1"/>
    </source>
</evidence>
<comment type="cofactor">
    <cofactor evidence="3">
        <name>(R)-lipoate</name>
        <dbReference type="ChEBI" id="CHEBI:83088"/>
    </cofactor>
    <text evidence="3">Binds 1 lipoyl cofactor covalently.</text>
</comment>
<evidence type="ECO:0000256" key="4">
    <source>
        <dbReference type="PIRSR" id="PIRSR617453-50"/>
    </source>
</evidence>